<keyword evidence="15" id="KW-1185">Reference proteome</keyword>
<evidence type="ECO:0000256" key="7">
    <source>
        <dbReference type="ARBA" id="ARBA00022798"/>
    </source>
</evidence>
<dbReference type="EC" id="2.3.1.20" evidence="4 11"/>
<feature type="domain" description="O-acyltransferase WSD1 C-terminal" evidence="13">
    <location>
        <begin position="319"/>
        <end position="467"/>
    </location>
</feature>
<evidence type="ECO:0000256" key="1">
    <source>
        <dbReference type="ARBA" id="ARBA00004771"/>
    </source>
</evidence>
<accession>A0ABP9RC54</accession>
<evidence type="ECO:0000256" key="4">
    <source>
        <dbReference type="ARBA" id="ARBA00013244"/>
    </source>
</evidence>
<evidence type="ECO:0000313" key="15">
    <source>
        <dbReference type="Proteomes" id="UP001428817"/>
    </source>
</evidence>
<evidence type="ECO:0000256" key="3">
    <source>
        <dbReference type="ARBA" id="ARBA00009587"/>
    </source>
</evidence>
<evidence type="ECO:0000259" key="12">
    <source>
        <dbReference type="Pfam" id="PF03007"/>
    </source>
</evidence>
<evidence type="ECO:0000256" key="10">
    <source>
        <dbReference type="ARBA" id="ARBA00048109"/>
    </source>
</evidence>
<dbReference type="InterPro" id="IPR045034">
    <property type="entry name" value="O-acyltransferase_WSD1-like"/>
</dbReference>
<evidence type="ECO:0000313" key="14">
    <source>
        <dbReference type="EMBL" id="GAA5174391.1"/>
    </source>
</evidence>
<evidence type="ECO:0000256" key="6">
    <source>
        <dbReference type="ARBA" id="ARBA00022679"/>
    </source>
</evidence>
<comment type="catalytic activity">
    <reaction evidence="10 11">
        <text>an acyl-CoA + a 1,2-diacyl-sn-glycerol = a triacyl-sn-glycerol + CoA</text>
        <dbReference type="Rhea" id="RHEA:10868"/>
        <dbReference type="ChEBI" id="CHEBI:17815"/>
        <dbReference type="ChEBI" id="CHEBI:57287"/>
        <dbReference type="ChEBI" id="CHEBI:58342"/>
        <dbReference type="ChEBI" id="CHEBI:64615"/>
        <dbReference type="EC" id="2.3.1.20"/>
    </reaction>
</comment>
<evidence type="ECO:0000256" key="8">
    <source>
        <dbReference type="ARBA" id="ARBA00023098"/>
    </source>
</evidence>
<evidence type="ECO:0000256" key="5">
    <source>
        <dbReference type="ARBA" id="ARBA00022516"/>
    </source>
</evidence>
<proteinExistence type="inferred from homology"/>
<dbReference type="RefSeq" id="WP_185062070.1">
    <property type="nucleotide sequence ID" value="NZ_BAABJP010000062.1"/>
</dbReference>
<comment type="similarity">
    <text evidence="3 11">Belongs to the long-chain O-acyltransferase family.</text>
</comment>
<dbReference type="SUPFAM" id="SSF52777">
    <property type="entry name" value="CoA-dependent acyltransferases"/>
    <property type="match status" value="2"/>
</dbReference>
<comment type="caution">
    <text evidence="14">The sequence shown here is derived from an EMBL/GenBank/DDBJ whole genome shotgun (WGS) entry which is preliminary data.</text>
</comment>
<keyword evidence="5 11" id="KW-0444">Lipid biosynthesis</keyword>
<evidence type="ECO:0000259" key="13">
    <source>
        <dbReference type="Pfam" id="PF06974"/>
    </source>
</evidence>
<keyword evidence="9 11" id="KW-0012">Acyltransferase</keyword>
<comment type="pathway">
    <text evidence="1 11">Glycerolipid metabolism; triacylglycerol biosynthesis.</text>
</comment>
<evidence type="ECO:0000256" key="11">
    <source>
        <dbReference type="RuleBase" id="RU361241"/>
    </source>
</evidence>
<dbReference type="Pfam" id="PF03007">
    <property type="entry name" value="WS_DGAT_cat"/>
    <property type="match status" value="1"/>
</dbReference>
<dbReference type="PANTHER" id="PTHR31650:SF1">
    <property type="entry name" value="WAX ESTER SYNTHASE_DIACYLGLYCEROL ACYLTRANSFERASE 4-RELATED"/>
    <property type="match status" value="1"/>
</dbReference>
<keyword evidence="6 11" id="KW-0808">Transferase</keyword>
<gene>
    <name evidence="14" type="ORF">GCM10023321_78110</name>
</gene>
<name>A0ABP9RC54_9PSEU</name>
<dbReference type="PANTHER" id="PTHR31650">
    <property type="entry name" value="O-ACYLTRANSFERASE (WSD1-LIKE) FAMILY PROTEIN"/>
    <property type="match status" value="1"/>
</dbReference>
<protein>
    <recommendedName>
        <fullName evidence="4 11">Diacylglycerol O-acyltransferase</fullName>
        <ecNumber evidence="4 11">2.3.1.20</ecNumber>
    </recommendedName>
</protein>
<evidence type="ECO:0000256" key="2">
    <source>
        <dbReference type="ARBA" id="ARBA00005189"/>
    </source>
</evidence>
<dbReference type="InterPro" id="IPR004255">
    <property type="entry name" value="O-acyltransferase_WSD1_N"/>
</dbReference>
<reference evidence="15" key="1">
    <citation type="journal article" date="2019" name="Int. J. Syst. Evol. Microbiol.">
        <title>The Global Catalogue of Microorganisms (GCM) 10K type strain sequencing project: providing services to taxonomists for standard genome sequencing and annotation.</title>
        <authorList>
            <consortium name="The Broad Institute Genomics Platform"/>
            <consortium name="The Broad Institute Genome Sequencing Center for Infectious Disease"/>
            <person name="Wu L."/>
            <person name="Ma J."/>
        </authorList>
    </citation>
    <scope>NUCLEOTIDE SEQUENCE [LARGE SCALE GENOMIC DNA]</scope>
    <source>
        <strain evidence="15">JCM 18303</strain>
    </source>
</reference>
<dbReference type="NCBIfam" id="TIGR02946">
    <property type="entry name" value="acyl_WS_DGAT"/>
    <property type="match status" value="1"/>
</dbReference>
<organism evidence="14 15">
    <name type="scientific">Pseudonocardia eucalypti</name>
    <dbReference type="NCBI Taxonomy" id="648755"/>
    <lineage>
        <taxon>Bacteria</taxon>
        <taxon>Bacillati</taxon>
        <taxon>Actinomycetota</taxon>
        <taxon>Actinomycetes</taxon>
        <taxon>Pseudonocardiales</taxon>
        <taxon>Pseudonocardiaceae</taxon>
        <taxon>Pseudonocardia</taxon>
    </lineage>
</organism>
<comment type="pathway">
    <text evidence="2">Lipid metabolism.</text>
</comment>
<dbReference type="InterPro" id="IPR014292">
    <property type="entry name" value="Acyl_transf_WS/DGAT"/>
</dbReference>
<dbReference type="Pfam" id="PF06974">
    <property type="entry name" value="WS_DGAT_C"/>
    <property type="match status" value="1"/>
</dbReference>
<dbReference type="EMBL" id="BAABJP010000062">
    <property type="protein sequence ID" value="GAA5174391.1"/>
    <property type="molecule type" value="Genomic_DNA"/>
</dbReference>
<keyword evidence="8 11" id="KW-0443">Lipid metabolism</keyword>
<keyword evidence="7 11" id="KW-0319">Glycerol metabolism</keyword>
<feature type="domain" description="O-acyltransferase WSD1-like N-terminal" evidence="12">
    <location>
        <begin position="12"/>
        <end position="278"/>
    </location>
</feature>
<sequence>MSEQSKPRRISLLDSVFLYGETPSTMMHVASLLRFAPSPGAADDLRALVEQVRREPVVFGPWNRKLRHPAALTTPLQAWILDEDFDLDYHLRRSALPSPGDERELGILVSRLHSNPLDLSRPPWEMHLIEGMQDGGFAIYTKLHHALVDGYTGMKLIQRSLSTDPDDRQTPLMFAVPPAERAPRSSEPTSVLSETLDRISEIGRGIRTAASAAYQVGNAVSQHIRRTDETEHLVGPVQAPATILNRRIGRNRRFATQQFSLSEIKSLGRRHGATVNDLCLTIVGGSLRRFLLELGELPEQPLIAFVPVNIRPKGDAGGGNAVGAILASLGTDIADPVARLAAVAASTRTGKAQLEGMSQDAITAYSAALLSPAGVQVGLSYAKLPSPIPLAFNVIVSNVPGPREPYYFRGSELQAMYPVSIPVHGAALNVTMMSYADTLNFGFVGDRDAIPHLQRLAVYTGQALAELEGTTGAP</sequence>
<evidence type="ECO:0000256" key="9">
    <source>
        <dbReference type="ARBA" id="ARBA00023315"/>
    </source>
</evidence>
<dbReference type="InterPro" id="IPR009721">
    <property type="entry name" value="O-acyltransferase_WSD1_C"/>
</dbReference>
<dbReference type="Proteomes" id="UP001428817">
    <property type="component" value="Unassembled WGS sequence"/>
</dbReference>